<organism evidence="2 3">
    <name type="scientific">Methanobacterium bryantii</name>
    <dbReference type="NCBI Taxonomy" id="2161"/>
    <lineage>
        <taxon>Archaea</taxon>
        <taxon>Methanobacteriati</taxon>
        <taxon>Methanobacteriota</taxon>
        <taxon>Methanomada group</taxon>
        <taxon>Methanobacteria</taxon>
        <taxon>Methanobacteriales</taxon>
        <taxon>Methanobacteriaceae</taxon>
        <taxon>Methanobacterium</taxon>
    </lineage>
</organism>
<dbReference type="PANTHER" id="PTHR42983">
    <property type="entry name" value="DINITROGENASE IRON-MOLYBDENUM COFACTOR PROTEIN-RELATED"/>
    <property type="match status" value="1"/>
</dbReference>
<dbReference type="AlphaFoldDB" id="A0A2A2H0U0"/>
<dbReference type="InterPro" id="IPR036105">
    <property type="entry name" value="DiNase_FeMo-co_biosyn_sf"/>
</dbReference>
<dbReference type="SUPFAM" id="SSF53146">
    <property type="entry name" value="Nitrogenase accessory factor-like"/>
    <property type="match status" value="1"/>
</dbReference>
<accession>A0A2A2H0U0</accession>
<gene>
    <name evidence="2" type="ORF">ASJ80_03600</name>
</gene>
<feature type="domain" description="Dinitrogenase iron-molybdenum cofactor biosynthesis" evidence="1">
    <location>
        <begin position="19"/>
        <end position="107"/>
    </location>
</feature>
<evidence type="ECO:0000313" key="3">
    <source>
        <dbReference type="Proteomes" id="UP000217784"/>
    </source>
</evidence>
<dbReference type="Gene3D" id="3.30.420.130">
    <property type="entry name" value="Dinitrogenase iron-molybdenum cofactor biosynthesis domain"/>
    <property type="match status" value="1"/>
</dbReference>
<proteinExistence type="predicted"/>
<dbReference type="EMBL" id="LMVM01000041">
    <property type="protein sequence ID" value="PAV02903.1"/>
    <property type="molecule type" value="Genomic_DNA"/>
</dbReference>
<evidence type="ECO:0000313" key="2">
    <source>
        <dbReference type="EMBL" id="PAV02903.1"/>
    </source>
</evidence>
<dbReference type="InterPro" id="IPR003731">
    <property type="entry name" value="Di-Nase_FeMo-co_biosynth"/>
</dbReference>
<reference evidence="2 3" key="1">
    <citation type="journal article" date="2017" name="BMC Genomics">
        <title>Genomic analysis of methanogenic archaea reveals a shift towards energy conservation.</title>
        <authorList>
            <person name="Gilmore S.P."/>
            <person name="Henske J.K."/>
            <person name="Sexton J.A."/>
            <person name="Solomon K.V."/>
            <person name="Seppala S."/>
            <person name="Yoo J.I."/>
            <person name="Huyett L.M."/>
            <person name="Pressman A."/>
            <person name="Cogan J.Z."/>
            <person name="Kivenson V."/>
            <person name="Peng X."/>
            <person name="Tan Y."/>
            <person name="Valentine D.L."/>
            <person name="O'Malley M.A."/>
        </authorList>
    </citation>
    <scope>NUCLEOTIDE SEQUENCE [LARGE SCALE GENOMIC DNA]</scope>
    <source>
        <strain evidence="2 3">M.o.H.</strain>
    </source>
</reference>
<evidence type="ECO:0000259" key="1">
    <source>
        <dbReference type="Pfam" id="PF02579"/>
    </source>
</evidence>
<protein>
    <recommendedName>
        <fullName evidence="1">Dinitrogenase iron-molybdenum cofactor biosynthesis domain-containing protein</fullName>
    </recommendedName>
</protein>
<keyword evidence="3" id="KW-1185">Reference proteome</keyword>
<name>A0A2A2H0U0_METBR</name>
<dbReference type="PANTHER" id="PTHR42983:SF1">
    <property type="entry name" value="IRON-MOLYBDENUM PROTEIN"/>
    <property type="match status" value="1"/>
</dbReference>
<dbReference type="Pfam" id="PF02579">
    <property type="entry name" value="Nitro_FeMo-Co"/>
    <property type="match status" value="1"/>
</dbReference>
<sequence length="124" mass="13498">MKITIIGIPTLDKRGLLADISMHFGKTPYFTLIKYEDNEIKDIEVIEIFGKHSGGSKTPAEIIMNSKADILICGNLGSKAVSMLSDGEMEIFSGASGKVKDVLKEWKVGNLTVADENSCNENDC</sequence>
<dbReference type="Proteomes" id="UP000217784">
    <property type="component" value="Unassembled WGS sequence"/>
</dbReference>
<comment type="caution">
    <text evidence="2">The sequence shown here is derived from an EMBL/GenBank/DDBJ whole genome shotgun (WGS) entry which is preliminary data.</text>
</comment>
<dbReference type="InterPro" id="IPR033913">
    <property type="entry name" value="MTH1175_dom"/>
</dbReference>
<dbReference type="CDD" id="cd00851">
    <property type="entry name" value="MTH1175"/>
    <property type="match status" value="1"/>
</dbReference>